<feature type="compositionally biased region" description="Polar residues" evidence="1">
    <location>
        <begin position="132"/>
        <end position="143"/>
    </location>
</feature>
<proteinExistence type="predicted"/>
<dbReference type="EMBL" id="JANBPT010001490">
    <property type="protein sequence ID" value="KAJ1907284.1"/>
    <property type="molecule type" value="Genomic_DNA"/>
</dbReference>
<name>A0A9W7ZMK5_9FUNG</name>
<reference evidence="2" key="1">
    <citation type="submission" date="2022-07" db="EMBL/GenBank/DDBJ databases">
        <title>Phylogenomic reconstructions and comparative analyses of Kickxellomycotina fungi.</title>
        <authorList>
            <person name="Reynolds N.K."/>
            <person name="Stajich J.E."/>
            <person name="Barry K."/>
            <person name="Grigoriev I.V."/>
            <person name="Crous P."/>
            <person name="Smith M.E."/>
        </authorList>
    </citation>
    <scope>NUCLEOTIDE SEQUENCE</scope>
    <source>
        <strain evidence="2">RSA 861</strain>
    </source>
</reference>
<accession>A0A9W7ZMK5</accession>
<dbReference type="AlphaFoldDB" id="A0A9W7ZMK5"/>
<protein>
    <submittedName>
        <fullName evidence="2">Uncharacterized protein</fullName>
    </submittedName>
</protein>
<keyword evidence="3" id="KW-1185">Reference proteome</keyword>
<evidence type="ECO:0000313" key="2">
    <source>
        <dbReference type="EMBL" id="KAJ1907284.1"/>
    </source>
</evidence>
<comment type="caution">
    <text evidence="2">The sequence shown here is derived from an EMBL/GenBank/DDBJ whole genome shotgun (WGS) entry which is preliminary data.</text>
</comment>
<evidence type="ECO:0000256" key="1">
    <source>
        <dbReference type="SAM" id="MobiDB-lite"/>
    </source>
</evidence>
<evidence type="ECO:0000313" key="3">
    <source>
        <dbReference type="Proteomes" id="UP001150569"/>
    </source>
</evidence>
<feature type="region of interest" description="Disordered" evidence="1">
    <location>
        <begin position="128"/>
        <end position="161"/>
    </location>
</feature>
<dbReference type="Proteomes" id="UP001150569">
    <property type="component" value="Unassembled WGS sequence"/>
</dbReference>
<organism evidence="2 3">
    <name type="scientific">Tieghemiomyces parasiticus</name>
    <dbReference type="NCBI Taxonomy" id="78921"/>
    <lineage>
        <taxon>Eukaryota</taxon>
        <taxon>Fungi</taxon>
        <taxon>Fungi incertae sedis</taxon>
        <taxon>Zoopagomycota</taxon>
        <taxon>Kickxellomycotina</taxon>
        <taxon>Dimargaritomycetes</taxon>
        <taxon>Dimargaritales</taxon>
        <taxon>Dimargaritaceae</taxon>
        <taxon>Tieghemiomyces</taxon>
    </lineage>
</organism>
<feature type="region of interest" description="Disordered" evidence="1">
    <location>
        <begin position="240"/>
        <end position="275"/>
    </location>
</feature>
<gene>
    <name evidence="2" type="ORF">IWQ60_011896</name>
</gene>
<sequence>SPVVHGSSYDEPVTTPRGRLRDRLLKRIPFTSAYRQRKAVRLTEIHENFSVQAPTEELNAQVHTDSVPPLPPPHTEQPVVLDLATLTSLPSPVRMFSPLAESIDGLEEPALELQPSSHALNEKVLVEDPVTSDPSRSELSVPSSWAKPMSPGDTADDLAPTDTHRGALDVITVAEIILLNRIRFDQEFLRSKTYKEARMLRATLEVIQDDLRSPCRARATEAISLVDKYLTHMTYGQSGFERRLAQQSPSSDREGQHPTHRRPVSPSVDLGPTPDQLPFDNDDLVDLILTTPNQIPHEWGVLEVHAAWMRLEYMVRLGKASDISRATQAYRTIIAHVKRCRIQRPYGRDHGLAEPLQLELLESIISPEHVVDGLAGEELRALMRRIADLSSNSPSPYDWFAREALGQLQSHFKARRQA</sequence>
<feature type="non-terminal residue" evidence="2">
    <location>
        <position position="1"/>
    </location>
</feature>